<dbReference type="SUPFAM" id="SSF48452">
    <property type="entry name" value="TPR-like"/>
    <property type="match status" value="1"/>
</dbReference>
<accession>A0ABP8Y166</accession>
<organism evidence="3 4">
    <name type="scientific">Nocardioides conyzicola</name>
    <dbReference type="NCBI Taxonomy" id="1651781"/>
    <lineage>
        <taxon>Bacteria</taxon>
        <taxon>Bacillati</taxon>
        <taxon>Actinomycetota</taxon>
        <taxon>Actinomycetes</taxon>
        <taxon>Propionibacteriales</taxon>
        <taxon>Nocardioidaceae</taxon>
        <taxon>Nocardioides</taxon>
    </lineage>
</organism>
<dbReference type="InterPro" id="IPR036388">
    <property type="entry name" value="WH-like_DNA-bd_sf"/>
</dbReference>
<dbReference type="EMBL" id="BAABKM010000004">
    <property type="protein sequence ID" value="GAA4717945.1"/>
    <property type="molecule type" value="Genomic_DNA"/>
</dbReference>
<dbReference type="InterPro" id="IPR011990">
    <property type="entry name" value="TPR-like_helical_dom_sf"/>
</dbReference>
<dbReference type="Proteomes" id="UP001499974">
    <property type="component" value="Unassembled WGS sequence"/>
</dbReference>
<dbReference type="InterPro" id="IPR051677">
    <property type="entry name" value="AfsR-DnrI-RedD_regulator"/>
</dbReference>
<keyword evidence="1" id="KW-0175">Coiled coil</keyword>
<gene>
    <name evidence="3" type="ORF">GCM10023349_42310</name>
</gene>
<proteinExistence type="predicted"/>
<evidence type="ECO:0000256" key="1">
    <source>
        <dbReference type="SAM" id="Coils"/>
    </source>
</evidence>
<dbReference type="PANTHER" id="PTHR35807">
    <property type="entry name" value="TRANSCRIPTIONAL REGULATOR REDD-RELATED"/>
    <property type="match status" value="1"/>
</dbReference>
<evidence type="ECO:0000313" key="4">
    <source>
        <dbReference type="Proteomes" id="UP001499974"/>
    </source>
</evidence>
<feature type="coiled-coil region" evidence="1">
    <location>
        <begin position="256"/>
        <end position="286"/>
    </location>
</feature>
<name>A0ABP8Y166_9ACTN</name>
<feature type="domain" description="Bacterial transcriptional activator" evidence="2">
    <location>
        <begin position="104"/>
        <end position="248"/>
    </location>
</feature>
<evidence type="ECO:0000259" key="2">
    <source>
        <dbReference type="SMART" id="SM01043"/>
    </source>
</evidence>
<dbReference type="InterPro" id="IPR005158">
    <property type="entry name" value="BTAD"/>
</dbReference>
<comment type="caution">
    <text evidence="3">The sequence shown here is derived from an EMBL/GenBank/DDBJ whole genome shotgun (WGS) entry which is preliminary data.</text>
</comment>
<sequence>MSDMALSLNLLGSPTLVAGEVPVALSPSSTLLCAYLALAPQEGRPRAVAAAQLFADCSEPAARRRLNTALWRLKSEVRASTGVDIVAGGDARRLAFSTAVDVTIDTSVFERLVASALRRRPEELTPAEVDSLERAVELHRGALVEECHDEWVLADRYRLENLYLTALDHLVQHHGGRGDLDAVTRYGEMALEHEPLREDVHRHLMHAYGAAGRTDLVERQFERCRQLLVEQLGADPMPETLAAYSRYLHDDARGPVAGLDELVSELERARREVQRLAASVDRALDRLHHLA</sequence>
<dbReference type="SMART" id="SM01043">
    <property type="entry name" value="BTAD"/>
    <property type="match status" value="1"/>
</dbReference>
<dbReference type="Gene3D" id="1.25.40.10">
    <property type="entry name" value="Tetratricopeptide repeat domain"/>
    <property type="match status" value="1"/>
</dbReference>
<reference evidence="4" key="1">
    <citation type="journal article" date="2019" name="Int. J. Syst. Evol. Microbiol.">
        <title>The Global Catalogue of Microorganisms (GCM) 10K type strain sequencing project: providing services to taxonomists for standard genome sequencing and annotation.</title>
        <authorList>
            <consortium name="The Broad Institute Genomics Platform"/>
            <consortium name="The Broad Institute Genome Sequencing Center for Infectious Disease"/>
            <person name="Wu L."/>
            <person name="Ma J."/>
        </authorList>
    </citation>
    <scope>NUCLEOTIDE SEQUENCE [LARGE SCALE GENOMIC DNA]</scope>
    <source>
        <strain evidence="4">JCM 18531</strain>
    </source>
</reference>
<protein>
    <recommendedName>
        <fullName evidence="2">Bacterial transcriptional activator domain-containing protein</fullName>
    </recommendedName>
</protein>
<dbReference type="Pfam" id="PF03704">
    <property type="entry name" value="BTAD"/>
    <property type="match status" value="1"/>
</dbReference>
<keyword evidence="4" id="KW-1185">Reference proteome</keyword>
<dbReference type="Gene3D" id="1.10.10.10">
    <property type="entry name" value="Winged helix-like DNA-binding domain superfamily/Winged helix DNA-binding domain"/>
    <property type="match status" value="1"/>
</dbReference>
<evidence type="ECO:0000313" key="3">
    <source>
        <dbReference type="EMBL" id="GAA4717945.1"/>
    </source>
</evidence>